<dbReference type="Pfam" id="PF03009">
    <property type="entry name" value="GDPD"/>
    <property type="match status" value="1"/>
</dbReference>
<evidence type="ECO:0000256" key="1">
    <source>
        <dbReference type="SAM" id="MobiDB-lite"/>
    </source>
</evidence>
<evidence type="ECO:0000313" key="5">
    <source>
        <dbReference type="Proteomes" id="UP000186096"/>
    </source>
</evidence>
<dbReference type="GO" id="GO:0008081">
    <property type="term" value="F:phosphoric diester hydrolase activity"/>
    <property type="evidence" value="ECO:0007669"/>
    <property type="project" value="InterPro"/>
</dbReference>
<dbReference type="PANTHER" id="PTHR46211:SF14">
    <property type="entry name" value="GLYCEROPHOSPHODIESTER PHOSPHODIESTERASE"/>
    <property type="match status" value="1"/>
</dbReference>
<evidence type="ECO:0000313" key="4">
    <source>
        <dbReference type="EMBL" id="SIS00518.1"/>
    </source>
</evidence>
<dbReference type="AlphaFoldDB" id="A0A1N7FJB6"/>
<feature type="domain" description="GP-PDE" evidence="3">
    <location>
        <begin position="64"/>
        <end position="361"/>
    </location>
</feature>
<dbReference type="SUPFAM" id="SSF51695">
    <property type="entry name" value="PLC-like phosphodiesterases"/>
    <property type="match status" value="1"/>
</dbReference>
<name>A0A1N7FJB6_9ACTN</name>
<dbReference type="InterPro" id="IPR017946">
    <property type="entry name" value="PLC-like_Pdiesterase_TIM-brl"/>
</dbReference>
<dbReference type="STRING" id="58117.SAMN05421833_12292"/>
<reference evidence="5" key="1">
    <citation type="submission" date="2017-01" db="EMBL/GenBank/DDBJ databases">
        <authorList>
            <person name="Varghese N."/>
            <person name="Submissions S."/>
        </authorList>
    </citation>
    <scope>NUCLEOTIDE SEQUENCE [LARGE SCALE GENOMIC DNA]</scope>
    <source>
        <strain evidence="5">ATCC 12950</strain>
    </source>
</reference>
<feature type="compositionally biased region" description="Gly residues" evidence="1">
    <location>
        <begin position="37"/>
        <end position="47"/>
    </location>
</feature>
<dbReference type="InterPro" id="IPR030395">
    <property type="entry name" value="GP_PDE_dom"/>
</dbReference>
<feature type="chain" id="PRO_5011958483" evidence="2">
    <location>
        <begin position="27"/>
        <end position="379"/>
    </location>
</feature>
<keyword evidence="5" id="KW-1185">Reference proteome</keyword>
<sequence>MGALRKAAVVAVLGGVMVALPGIASADAAHGKPANGPGNGPVNGPGNDPGPGPGNGPGHGKRVLDLQAHRGGAALMSENTIPAFANALELGVSTLELDIAITEDGKAVVSHDRQIDGRKCKDTAPAFKGDPEYPYAGKFIKDLTVRQIKTMDCGQTLADWPGQKPATGARMALLTEVFDLVKAYKAKDVMMNIETKYEVGTTETQPREVFVQEAAKEIREAGMLKQVTIQSFDWGALMRMHQVEPRLPLVALTNPVYDGIPGLEIWLGGIDLADFGGDPLKAIKSFGASAFSPLPGTPEGAEVGDADYKPYVTKALVDEAHQLGIKVIPWTVEEKSTMNAMIDAGVDGIITDYPDRLREVMADRGFELPKSYHLKNHGH</sequence>
<keyword evidence="2" id="KW-0732">Signal</keyword>
<protein>
    <submittedName>
        <fullName evidence="4">Glycerophosphoryl diester phosphodiesterase</fullName>
    </submittedName>
</protein>
<dbReference type="PROSITE" id="PS51704">
    <property type="entry name" value="GP_PDE"/>
    <property type="match status" value="1"/>
</dbReference>
<dbReference type="GO" id="GO:0006629">
    <property type="term" value="P:lipid metabolic process"/>
    <property type="evidence" value="ECO:0007669"/>
    <property type="project" value="InterPro"/>
</dbReference>
<proteinExistence type="predicted"/>
<gene>
    <name evidence="4" type="ORF">SAMN05421833_12292</name>
</gene>
<dbReference type="PROSITE" id="PS50007">
    <property type="entry name" value="PIPLC_X_DOMAIN"/>
    <property type="match status" value="1"/>
</dbReference>
<evidence type="ECO:0000259" key="3">
    <source>
        <dbReference type="PROSITE" id="PS51704"/>
    </source>
</evidence>
<accession>A0A1N7FJB6</accession>
<organism evidence="4 5">
    <name type="scientific">Microbispora rosea</name>
    <dbReference type="NCBI Taxonomy" id="58117"/>
    <lineage>
        <taxon>Bacteria</taxon>
        <taxon>Bacillati</taxon>
        <taxon>Actinomycetota</taxon>
        <taxon>Actinomycetes</taxon>
        <taxon>Streptosporangiales</taxon>
        <taxon>Streptosporangiaceae</taxon>
        <taxon>Microbispora</taxon>
    </lineage>
</organism>
<feature type="signal peptide" evidence="2">
    <location>
        <begin position="1"/>
        <end position="26"/>
    </location>
</feature>
<dbReference type="Gene3D" id="3.20.20.190">
    <property type="entry name" value="Phosphatidylinositol (PI) phosphodiesterase"/>
    <property type="match status" value="1"/>
</dbReference>
<dbReference type="OrthoDB" id="384721at2"/>
<feature type="region of interest" description="Disordered" evidence="1">
    <location>
        <begin position="31"/>
        <end position="62"/>
    </location>
</feature>
<evidence type="ECO:0000256" key="2">
    <source>
        <dbReference type="SAM" id="SignalP"/>
    </source>
</evidence>
<dbReference type="Proteomes" id="UP000186096">
    <property type="component" value="Unassembled WGS sequence"/>
</dbReference>
<dbReference type="EMBL" id="FTNI01000022">
    <property type="protein sequence ID" value="SIS00518.1"/>
    <property type="molecule type" value="Genomic_DNA"/>
</dbReference>
<dbReference type="RefSeq" id="WP_076439208.1">
    <property type="nucleotide sequence ID" value="NZ_FTNI01000022.1"/>
</dbReference>
<dbReference type="PANTHER" id="PTHR46211">
    <property type="entry name" value="GLYCEROPHOSPHORYL DIESTER PHOSPHODIESTERASE"/>
    <property type="match status" value="1"/>
</dbReference>